<dbReference type="eggNOG" id="ENOG5032Y8J">
    <property type="taxonomic scope" value="Bacteria"/>
</dbReference>
<dbReference type="AlphaFoldDB" id="B8HLH9"/>
<evidence type="ECO:0000256" key="1">
    <source>
        <dbReference type="SAM" id="Phobius"/>
    </source>
</evidence>
<keyword evidence="1" id="KW-0812">Transmembrane</keyword>
<dbReference type="STRING" id="395961.Cyan7425_4739"/>
<gene>
    <name evidence="2" type="ordered locus">Cyan7425_4739</name>
</gene>
<accession>B8HLH9</accession>
<dbReference type="EMBL" id="CP001344">
    <property type="protein sequence ID" value="ACL47044.1"/>
    <property type="molecule type" value="Genomic_DNA"/>
</dbReference>
<feature type="transmembrane region" description="Helical" evidence="1">
    <location>
        <begin position="6"/>
        <end position="24"/>
    </location>
</feature>
<name>B8HLH9_CYAP4</name>
<dbReference type="KEGG" id="cyn:Cyan7425_4739"/>
<proteinExistence type="predicted"/>
<sequence>MFFIVIGINLSIALIALFAAWKVWQLRRTLAGVRRGIDGAERGTYNVLHGAPTAILQGQKGARQARQQIDQLSPQLQRLQQVLGLLRLGQRTWQQQSRLSKGSKRIS</sequence>
<keyword evidence="1" id="KW-0472">Membrane</keyword>
<dbReference type="HOGENOM" id="CLU_167641_1_0_3"/>
<reference evidence="2" key="1">
    <citation type="submission" date="2009-01" db="EMBL/GenBank/DDBJ databases">
        <title>Complete sequence of chromosome Cyanothece sp. PCC 7425.</title>
        <authorList>
            <consortium name="US DOE Joint Genome Institute"/>
            <person name="Lucas S."/>
            <person name="Copeland A."/>
            <person name="Lapidus A."/>
            <person name="Glavina del Rio T."/>
            <person name="Dalin E."/>
            <person name="Tice H."/>
            <person name="Bruce D."/>
            <person name="Goodwin L."/>
            <person name="Pitluck S."/>
            <person name="Sims D."/>
            <person name="Meineke L."/>
            <person name="Brettin T."/>
            <person name="Detter J.C."/>
            <person name="Han C."/>
            <person name="Larimer F."/>
            <person name="Land M."/>
            <person name="Hauser L."/>
            <person name="Kyrpides N."/>
            <person name="Ovchinnikova G."/>
            <person name="Liberton M."/>
            <person name="Stoeckel J."/>
            <person name="Banerjee A."/>
            <person name="Singh A."/>
            <person name="Page L."/>
            <person name="Sato H."/>
            <person name="Zhao L."/>
            <person name="Sherman L."/>
            <person name="Pakrasi H."/>
            <person name="Richardson P."/>
        </authorList>
    </citation>
    <scope>NUCLEOTIDE SEQUENCE</scope>
    <source>
        <strain evidence="2">PCC 7425</strain>
    </source>
</reference>
<keyword evidence="1" id="KW-1133">Transmembrane helix</keyword>
<organism evidence="2">
    <name type="scientific">Cyanothece sp. (strain PCC 7425 / ATCC 29141)</name>
    <dbReference type="NCBI Taxonomy" id="395961"/>
    <lineage>
        <taxon>Bacteria</taxon>
        <taxon>Bacillati</taxon>
        <taxon>Cyanobacteriota</taxon>
        <taxon>Cyanophyceae</taxon>
        <taxon>Gomontiellales</taxon>
        <taxon>Cyanothecaceae</taxon>
        <taxon>Cyanothece</taxon>
    </lineage>
</organism>
<protein>
    <submittedName>
        <fullName evidence="2">Uncharacterized protein</fullName>
    </submittedName>
</protein>
<evidence type="ECO:0000313" key="2">
    <source>
        <dbReference type="EMBL" id="ACL47044.1"/>
    </source>
</evidence>
<dbReference type="OrthoDB" id="574103at2"/>